<dbReference type="GO" id="GO:0005737">
    <property type="term" value="C:cytoplasm"/>
    <property type="evidence" value="ECO:0007669"/>
    <property type="project" value="UniProtKB-SubCell"/>
</dbReference>
<evidence type="ECO:0000256" key="1">
    <source>
        <dbReference type="ARBA" id="ARBA00004496"/>
    </source>
</evidence>
<feature type="binding site" evidence="13">
    <location>
        <position position="227"/>
    </location>
    <ligand>
        <name>L-serine</name>
        <dbReference type="ChEBI" id="CHEBI:33384"/>
    </ligand>
</feature>
<dbReference type="UniPathway" id="UPA00906">
    <property type="reaction ID" value="UER00895"/>
</dbReference>
<feature type="binding site" evidence="13">
    <location>
        <position position="380"/>
    </location>
    <ligand>
        <name>L-serine</name>
        <dbReference type="ChEBI" id="CHEBI:33384"/>
    </ligand>
</feature>
<evidence type="ECO:0000256" key="3">
    <source>
        <dbReference type="ARBA" id="ARBA00010728"/>
    </source>
</evidence>
<evidence type="ECO:0000313" key="18">
    <source>
        <dbReference type="Proteomes" id="UP000243024"/>
    </source>
</evidence>
<dbReference type="InterPro" id="IPR002317">
    <property type="entry name" value="Ser-tRNA-ligase_type_1"/>
</dbReference>
<feature type="binding site" evidence="12">
    <location>
        <position position="382"/>
    </location>
    <ligand>
        <name>L-serine</name>
        <dbReference type="ChEBI" id="CHEBI:33384"/>
    </ligand>
</feature>
<evidence type="ECO:0000313" key="16">
    <source>
        <dbReference type="EMBL" id="MBT9282095.1"/>
    </source>
</evidence>
<keyword evidence="8 12" id="KW-0648">Protein biosynthesis</keyword>
<dbReference type="Proteomes" id="UP000748108">
    <property type="component" value="Unassembled WGS sequence"/>
</dbReference>
<evidence type="ECO:0000256" key="6">
    <source>
        <dbReference type="ARBA" id="ARBA00022741"/>
    </source>
</evidence>
<comment type="pathway">
    <text evidence="2 12">Aminoacyl-tRNA biosynthesis; selenocysteinyl-tRNA(Sec) biosynthesis; L-seryl-tRNA(Sec) from L-serine and tRNA(Sec): step 1/1.</text>
</comment>
<dbReference type="HAMAP" id="MF_00176">
    <property type="entry name" value="Ser_tRNA_synth_type1"/>
    <property type="match status" value="1"/>
</dbReference>
<evidence type="ECO:0000256" key="9">
    <source>
        <dbReference type="ARBA" id="ARBA00023146"/>
    </source>
</evidence>
<dbReference type="InterPro" id="IPR033729">
    <property type="entry name" value="SerRS_core"/>
</dbReference>
<evidence type="ECO:0000256" key="11">
    <source>
        <dbReference type="ARBA" id="ARBA00048823"/>
    </source>
</evidence>
<dbReference type="InterPro" id="IPR002314">
    <property type="entry name" value="aa-tRNA-synt_IIb"/>
</dbReference>
<dbReference type="Proteomes" id="UP000243024">
    <property type="component" value="Unassembled WGS sequence"/>
</dbReference>
<dbReference type="SUPFAM" id="SSF55681">
    <property type="entry name" value="Class II aaRS and biotin synthetases"/>
    <property type="match status" value="1"/>
</dbReference>
<evidence type="ECO:0000259" key="15">
    <source>
        <dbReference type="PROSITE" id="PS50862"/>
    </source>
</evidence>
<name>A0A132N9Z6_HYDSH</name>
<dbReference type="CDD" id="cd00770">
    <property type="entry name" value="SerRS_core"/>
    <property type="match status" value="1"/>
</dbReference>
<dbReference type="InterPro" id="IPR045864">
    <property type="entry name" value="aa-tRNA-synth_II/BPL/LPL"/>
</dbReference>
<dbReference type="EMBL" id="JAHHQF010000050">
    <property type="protein sequence ID" value="MBT9282095.1"/>
    <property type="molecule type" value="Genomic_DNA"/>
</dbReference>
<dbReference type="PRINTS" id="PR00981">
    <property type="entry name" value="TRNASYNTHSER"/>
</dbReference>
<feature type="binding site" evidence="12 14">
    <location>
        <begin position="258"/>
        <end position="260"/>
    </location>
    <ligand>
        <name>ATP</name>
        <dbReference type="ChEBI" id="CHEBI:30616"/>
    </ligand>
</feature>
<comment type="catalytic activity">
    <reaction evidence="10 12">
        <text>tRNA(Sec) + L-serine + ATP = L-seryl-tRNA(Sec) + AMP + diphosphate + H(+)</text>
        <dbReference type="Rhea" id="RHEA:42580"/>
        <dbReference type="Rhea" id="RHEA-COMP:9742"/>
        <dbReference type="Rhea" id="RHEA-COMP:10128"/>
        <dbReference type="ChEBI" id="CHEBI:15378"/>
        <dbReference type="ChEBI" id="CHEBI:30616"/>
        <dbReference type="ChEBI" id="CHEBI:33019"/>
        <dbReference type="ChEBI" id="CHEBI:33384"/>
        <dbReference type="ChEBI" id="CHEBI:78442"/>
        <dbReference type="ChEBI" id="CHEBI:78533"/>
        <dbReference type="ChEBI" id="CHEBI:456215"/>
        <dbReference type="EC" id="6.1.1.11"/>
    </reaction>
</comment>
<feature type="binding site" evidence="12 13">
    <location>
        <position position="281"/>
    </location>
    <ligand>
        <name>L-serine</name>
        <dbReference type="ChEBI" id="CHEBI:33384"/>
    </ligand>
</feature>
<reference evidence="17 18" key="1">
    <citation type="submission" date="2015-09" db="EMBL/GenBank/DDBJ databases">
        <title>Draft genome sequence of Hydrogenibacillus schlegelii DSM 2000.</title>
        <authorList>
            <person name="Hemp J."/>
        </authorList>
    </citation>
    <scope>NUCLEOTIDE SEQUENCE [LARGE SCALE GENOMIC DNA]</scope>
    <source>
        <strain evidence="17 18">MA 48</strain>
    </source>
</reference>
<evidence type="ECO:0000256" key="5">
    <source>
        <dbReference type="ARBA" id="ARBA00022598"/>
    </source>
</evidence>
<dbReference type="SUPFAM" id="SSF46589">
    <property type="entry name" value="tRNA-binding arm"/>
    <property type="match status" value="1"/>
</dbReference>
<dbReference type="PANTHER" id="PTHR43697">
    <property type="entry name" value="SERYL-TRNA SYNTHETASE"/>
    <property type="match status" value="1"/>
</dbReference>
<dbReference type="OrthoDB" id="9804647at2"/>
<evidence type="ECO:0000256" key="2">
    <source>
        <dbReference type="ARBA" id="ARBA00005045"/>
    </source>
</evidence>
<feature type="binding site" evidence="12">
    <location>
        <begin position="227"/>
        <end position="229"/>
    </location>
    <ligand>
        <name>L-serine</name>
        <dbReference type="ChEBI" id="CHEBI:33384"/>
    </ligand>
</feature>
<dbReference type="InterPro" id="IPR015866">
    <property type="entry name" value="Ser-tRNA-synth_1_N"/>
</dbReference>
<dbReference type="EC" id="6.1.1.11" evidence="12"/>
<evidence type="ECO:0000313" key="17">
    <source>
        <dbReference type="EMBL" id="OAR04136.1"/>
    </source>
</evidence>
<dbReference type="PROSITE" id="PS50862">
    <property type="entry name" value="AA_TRNA_LIGASE_II"/>
    <property type="match status" value="1"/>
</dbReference>
<dbReference type="STRING" id="1484.SA87_06655"/>
<dbReference type="GO" id="GO:0004828">
    <property type="term" value="F:serine-tRNA ligase activity"/>
    <property type="evidence" value="ECO:0007669"/>
    <property type="project" value="UniProtKB-UniRule"/>
</dbReference>
<dbReference type="NCBIfam" id="TIGR00414">
    <property type="entry name" value="serS"/>
    <property type="match status" value="1"/>
</dbReference>
<comment type="subunit">
    <text evidence="12">Homodimer. The tRNA molecule binds across the dimer.</text>
</comment>
<keyword evidence="9 12" id="KW-0030">Aminoacyl-tRNA synthetase</keyword>
<feature type="binding site" evidence="14">
    <location>
        <begin position="274"/>
        <end position="277"/>
    </location>
    <ligand>
        <name>ATP</name>
        <dbReference type="ChEBI" id="CHEBI:30616"/>
    </ligand>
</feature>
<dbReference type="GO" id="GO:0005524">
    <property type="term" value="F:ATP binding"/>
    <property type="evidence" value="ECO:0007669"/>
    <property type="project" value="UniProtKB-UniRule"/>
</dbReference>
<dbReference type="InterPro" id="IPR010978">
    <property type="entry name" value="tRNA-bd_arm"/>
</dbReference>
<feature type="site" description="Important for serine binding" evidence="13">
    <location>
        <position position="382"/>
    </location>
</feature>
<sequence length="422" mass="47793">MLDIQFIRENVDAVKEAARMKGIDVDIDRLIHVDNERRSLIQAVERLKHERNENSKRVKSLAGEEKTKLIERTRAIGEEIKALEGRLDAVLAEWRALMLRVPNVPSPDTPIGTSEEDNVEIRRVGTPPAFSFPPKNHIELMTLHGMVDVERGVKVAGSRSYYLIGDGLRLHLAVQQLALDLLAERGFTPMAVPVLVNGFALEGTGYFPLGEEQAYHCETDDKYLIGTAEVSLAAYHYDEILREEELPKRYVGVSECFRREVGSAGRDTFGLYRVHQFSKVEQVIIGPNDEAMSRRLHDELLENAELILQRLELPYRVVQVCTGEMGQGQVRKHDIETWMPSRGGYGETHSCSTFHDFQARRLKLRYRKADGSLAYCHTLNNTAIASPRILIALVENHQQEDGSIRIPEALRPYMGGRVFIGR</sequence>
<feature type="binding site" evidence="12">
    <location>
        <position position="274"/>
    </location>
    <ligand>
        <name>ATP</name>
        <dbReference type="ChEBI" id="CHEBI:30616"/>
    </ligand>
</feature>
<dbReference type="PANTHER" id="PTHR43697:SF1">
    <property type="entry name" value="SERINE--TRNA LIGASE"/>
    <property type="match status" value="1"/>
</dbReference>
<evidence type="ECO:0000256" key="8">
    <source>
        <dbReference type="ARBA" id="ARBA00022917"/>
    </source>
</evidence>
<comment type="subcellular location">
    <subcellularLocation>
        <location evidence="1 12">Cytoplasm</location>
    </subcellularLocation>
</comment>
<dbReference type="GO" id="GO:0140096">
    <property type="term" value="F:catalytic activity, acting on a protein"/>
    <property type="evidence" value="ECO:0007669"/>
    <property type="project" value="UniProtKB-ARBA"/>
</dbReference>
<dbReference type="InterPro" id="IPR042103">
    <property type="entry name" value="SerRS_1_N_sf"/>
</dbReference>
<dbReference type="GO" id="GO:0016740">
    <property type="term" value="F:transferase activity"/>
    <property type="evidence" value="ECO:0007669"/>
    <property type="project" value="UniProtKB-ARBA"/>
</dbReference>
<feature type="domain" description="Aminoacyl-transfer RNA synthetases class-II family profile" evidence="15">
    <location>
        <begin position="136"/>
        <end position="407"/>
    </location>
</feature>
<evidence type="ECO:0000256" key="10">
    <source>
        <dbReference type="ARBA" id="ARBA00047929"/>
    </source>
</evidence>
<dbReference type="InterPro" id="IPR006195">
    <property type="entry name" value="aa-tRNA-synth_II"/>
</dbReference>
<evidence type="ECO:0000256" key="13">
    <source>
        <dbReference type="PIRSR" id="PIRSR001529-1"/>
    </source>
</evidence>
<dbReference type="Pfam" id="PF00587">
    <property type="entry name" value="tRNA-synt_2b"/>
    <property type="match status" value="1"/>
</dbReference>
<dbReference type="EMBL" id="JXBB01000023">
    <property type="protein sequence ID" value="OAR04136.1"/>
    <property type="molecule type" value="Genomic_DNA"/>
</dbReference>
<keyword evidence="5 12" id="KW-0436">Ligase</keyword>
<keyword evidence="7 12" id="KW-0067">ATP-binding</keyword>
<keyword evidence="18" id="KW-1185">Reference proteome</keyword>
<dbReference type="RefSeq" id="WP_066201336.1">
    <property type="nucleotide sequence ID" value="NZ_CBCSAS010000014.1"/>
</dbReference>
<comment type="similarity">
    <text evidence="3 12">Belongs to the class-II aminoacyl-tRNA synthetase family. Type-1 seryl-tRNA synthetase subfamily.</text>
</comment>
<dbReference type="GO" id="GO:0006434">
    <property type="term" value="P:seryl-tRNA aminoacylation"/>
    <property type="evidence" value="ECO:0007669"/>
    <property type="project" value="UniProtKB-UniRule"/>
</dbReference>
<comment type="domain">
    <text evidence="12">Consists of two distinct domains, a catalytic core and a N-terminal extension that is involved in tRNA binding.</text>
</comment>
<dbReference type="GO" id="GO:0016260">
    <property type="term" value="P:selenocysteine biosynthetic process"/>
    <property type="evidence" value="ECO:0007669"/>
    <property type="project" value="UniProtKB-UniRule"/>
</dbReference>
<feature type="binding site" evidence="12 14">
    <location>
        <begin position="347"/>
        <end position="350"/>
    </location>
    <ligand>
        <name>ATP</name>
        <dbReference type="ChEBI" id="CHEBI:30616"/>
    </ligand>
</feature>
<comment type="caution">
    <text evidence="17">The sequence shown here is derived from an EMBL/GenBank/DDBJ whole genome shotgun (WGS) entry which is preliminary data.</text>
</comment>
<feature type="binding site" evidence="13">
    <location>
        <position position="258"/>
    </location>
    <ligand>
        <name>L-serine</name>
        <dbReference type="ChEBI" id="CHEBI:33384"/>
    </ligand>
</feature>
<protein>
    <recommendedName>
        <fullName evidence="12">Serine--tRNA ligase</fullName>
        <ecNumber evidence="12">6.1.1.11</ecNumber>
    </recommendedName>
    <alternativeName>
        <fullName evidence="12">Seryl-tRNA synthetase</fullName>
        <shortName evidence="12">SerRS</shortName>
    </alternativeName>
    <alternativeName>
        <fullName evidence="12">Seryl-tRNA(Ser/Sec) synthetase</fullName>
    </alternativeName>
</protein>
<evidence type="ECO:0000256" key="4">
    <source>
        <dbReference type="ARBA" id="ARBA00022490"/>
    </source>
</evidence>
<evidence type="ECO:0000256" key="12">
    <source>
        <dbReference type="HAMAP-Rule" id="MF_00176"/>
    </source>
</evidence>
<proteinExistence type="inferred from homology"/>
<dbReference type="Gene3D" id="1.10.287.40">
    <property type="entry name" value="Serine-tRNA synthetase, tRNA binding domain"/>
    <property type="match status" value="1"/>
</dbReference>
<dbReference type="AlphaFoldDB" id="A0A132N9Z6"/>
<evidence type="ECO:0000256" key="14">
    <source>
        <dbReference type="PIRSR" id="PIRSR001529-2"/>
    </source>
</evidence>
<comment type="function">
    <text evidence="12">Catalyzes the attachment of serine to tRNA(Ser). Is also able to aminoacylate tRNA(Sec) with serine, to form the misacylated tRNA L-seryl-tRNA(Sec), which will be further converted into selenocysteinyl-tRNA(Sec).</text>
</comment>
<accession>A0A132N9Z6</accession>
<dbReference type="Gene3D" id="3.30.930.10">
    <property type="entry name" value="Bira Bifunctional Protein, Domain 2"/>
    <property type="match status" value="1"/>
</dbReference>
<organism evidence="17 18">
    <name type="scientific">Hydrogenibacillus schlegelii</name>
    <name type="common">Bacillus schlegelii</name>
    <dbReference type="NCBI Taxonomy" id="1484"/>
    <lineage>
        <taxon>Bacteria</taxon>
        <taxon>Bacillati</taxon>
        <taxon>Bacillota</taxon>
        <taxon>Bacilli</taxon>
        <taxon>Bacillales</taxon>
        <taxon>Bacillales Family X. Incertae Sedis</taxon>
        <taxon>Hydrogenibacillus</taxon>
    </lineage>
</organism>
<keyword evidence="6 12" id="KW-0547">Nucleotide-binding</keyword>
<evidence type="ECO:0000256" key="7">
    <source>
        <dbReference type="ARBA" id="ARBA00022840"/>
    </source>
</evidence>
<dbReference type="Pfam" id="PF02403">
    <property type="entry name" value="Seryl_tRNA_N"/>
    <property type="match status" value="1"/>
</dbReference>
<reference evidence="16" key="2">
    <citation type="journal article" date="2021" name="Microbiology">
        <title>Metagenomic Analysis of the Microbial Community in the Underground Coal Fire Area (Kemerovo Region, Russia) Revealed Predominance of Thermophilic Members of the Phyla Deinococcus-thermus, Aquificae, and Firmicutes.</title>
        <authorList>
            <person name="Kadnikov V."/>
            <person name="Mardanov A.V."/>
            <person name="Beletsky A.V."/>
            <person name="Karnachuk O.V."/>
            <person name="Ravin N.V."/>
        </authorList>
    </citation>
    <scope>NUCLEOTIDE SEQUENCE</scope>
    <source>
        <strain evidence="16">RBS10-49</strain>
    </source>
</reference>
<comment type="catalytic activity">
    <reaction evidence="11 12">
        <text>tRNA(Ser) + L-serine + ATP = L-seryl-tRNA(Ser) + AMP + diphosphate + H(+)</text>
        <dbReference type="Rhea" id="RHEA:12292"/>
        <dbReference type="Rhea" id="RHEA-COMP:9669"/>
        <dbReference type="Rhea" id="RHEA-COMP:9703"/>
        <dbReference type="ChEBI" id="CHEBI:15378"/>
        <dbReference type="ChEBI" id="CHEBI:30616"/>
        <dbReference type="ChEBI" id="CHEBI:33019"/>
        <dbReference type="ChEBI" id="CHEBI:33384"/>
        <dbReference type="ChEBI" id="CHEBI:78442"/>
        <dbReference type="ChEBI" id="CHEBI:78533"/>
        <dbReference type="ChEBI" id="CHEBI:456215"/>
        <dbReference type="EC" id="6.1.1.11"/>
    </reaction>
</comment>
<keyword evidence="4 12" id="KW-0963">Cytoplasm</keyword>
<gene>
    <name evidence="12 16" type="primary">serS</name>
    <name evidence="16" type="ORF">KM312_05500</name>
    <name evidence="17" type="ORF">SA87_06655</name>
</gene>
<dbReference type="PIRSF" id="PIRSF001529">
    <property type="entry name" value="Ser-tRNA-synth_IIa"/>
    <property type="match status" value="1"/>
</dbReference>